<dbReference type="PANTHER" id="PTHR10937">
    <property type="entry name" value="GLUCOSAMINE--FRUCTOSE-6-PHOSPHATE AMINOTRANSFERASE, ISOMERIZING"/>
    <property type="match status" value="1"/>
</dbReference>
<dbReference type="eggNOG" id="COG0449">
    <property type="taxonomic scope" value="Bacteria"/>
</dbReference>
<feature type="domain" description="SIS" evidence="2">
    <location>
        <begin position="30"/>
        <end position="171"/>
    </location>
</feature>
<reference evidence="3" key="1">
    <citation type="submission" date="2010-07" db="EMBL/GenBank/DDBJ databases">
        <title>Complete sequence of Clostridium saccharolyticum WM1.</title>
        <authorList>
            <consortium name="US DOE Joint Genome Institute"/>
            <person name="Lucas S."/>
            <person name="Copeland A."/>
            <person name="Lapidus A."/>
            <person name="Cheng J.-F."/>
            <person name="Bruce D."/>
            <person name="Goodwin L."/>
            <person name="Pitluck S."/>
            <person name="Chertkov O."/>
            <person name="Detter J.C."/>
            <person name="Han C."/>
            <person name="Tapia R."/>
            <person name="Land M."/>
            <person name="Hauser L."/>
            <person name="Chang Y.-J."/>
            <person name="Jeffries C."/>
            <person name="Kyrpides N."/>
            <person name="Ivanova N."/>
            <person name="Mikhailova N."/>
            <person name="Mouttaki H."/>
            <person name="Lin L."/>
            <person name="Zhou J."/>
            <person name="Hemme C.L."/>
            <person name="Woyke T."/>
        </authorList>
    </citation>
    <scope>NUCLEOTIDE SEQUENCE [LARGE SCALE GENOMIC DNA]</scope>
    <source>
        <strain evidence="3">WM1</strain>
    </source>
</reference>
<dbReference type="GO" id="GO:0006047">
    <property type="term" value="P:UDP-N-acetylglucosamine metabolic process"/>
    <property type="evidence" value="ECO:0007669"/>
    <property type="project" value="TreeGrafter"/>
</dbReference>
<keyword evidence="3" id="KW-0413">Isomerase</keyword>
<dbReference type="GO" id="GO:0097367">
    <property type="term" value="F:carbohydrate derivative binding"/>
    <property type="evidence" value="ECO:0007669"/>
    <property type="project" value="InterPro"/>
</dbReference>
<dbReference type="OrthoDB" id="9779207at2"/>
<dbReference type="GO" id="GO:0006002">
    <property type="term" value="P:fructose 6-phosphate metabolic process"/>
    <property type="evidence" value="ECO:0007669"/>
    <property type="project" value="TreeGrafter"/>
</dbReference>
<proteinExistence type="predicted"/>
<dbReference type="AlphaFoldDB" id="D9R9M5"/>
<evidence type="ECO:0000313" key="3">
    <source>
        <dbReference type="EMBL" id="ADL04075.1"/>
    </source>
</evidence>
<evidence type="ECO:0000256" key="1">
    <source>
        <dbReference type="ARBA" id="ARBA00022737"/>
    </source>
</evidence>
<sequence>MKKSMIDYIKLSSYRLTDNFEQREDIVEQLCREYINSGKCGIKIVASGSSYNSAAAARYYMQNKLGEVVHVITPHGYVHFDDLPLKNMFEIVISQSGCSTNCIEALKYMGEKGKYRIVLTGNMESNIKNYGDLIIDYGVGIETVDFVTMGVVTLMEFLMLFALEAGYRKGKLTMEEKRESLDNFYHAIAKHCRAVEAVSAFFDKYRLNLSDTGPTLICGNGPNKGAALEGALKFQETLKIPVAVYETEEFLHGPDMQLAPNYTVYFIDDPVPDDRIYHIFQAAGKVTGKAYFITSREDVPDERCIKLPLVKEEGLTPLLSTVVFQYLSAELMQALDTCHSHPYFREFEKLVSCKTENYVKILQDLEERDRS</sequence>
<dbReference type="Gene3D" id="3.40.50.10490">
    <property type="entry name" value="Glucose-6-phosphate isomerase like protein, domain 1"/>
    <property type="match status" value="2"/>
</dbReference>
<dbReference type="EMBL" id="CP002109">
    <property type="protein sequence ID" value="ADL04075.1"/>
    <property type="molecule type" value="Genomic_DNA"/>
</dbReference>
<name>D9R9M5_LACSW</name>
<dbReference type="InterPro" id="IPR046348">
    <property type="entry name" value="SIS_dom_sf"/>
</dbReference>
<dbReference type="GO" id="GO:0016853">
    <property type="term" value="F:isomerase activity"/>
    <property type="evidence" value="ECO:0007669"/>
    <property type="project" value="UniProtKB-KW"/>
</dbReference>
<evidence type="ECO:0000313" key="4">
    <source>
        <dbReference type="Proteomes" id="UP000001662"/>
    </source>
</evidence>
<dbReference type="RefSeq" id="WP_013272166.1">
    <property type="nucleotide sequence ID" value="NC_014376.1"/>
</dbReference>
<organism evidence="3 4">
    <name type="scientific">Lacrimispora saccharolytica (strain ATCC 35040 / DSM 2544 / NRCC 2533 / WM1)</name>
    <name type="common">Clostridium saccharolyticum</name>
    <dbReference type="NCBI Taxonomy" id="610130"/>
    <lineage>
        <taxon>Bacteria</taxon>
        <taxon>Bacillati</taxon>
        <taxon>Bacillota</taxon>
        <taxon>Clostridia</taxon>
        <taxon>Lachnospirales</taxon>
        <taxon>Lachnospiraceae</taxon>
        <taxon>Lacrimispora</taxon>
    </lineage>
</organism>
<dbReference type="CDD" id="cd05008">
    <property type="entry name" value="SIS_GlmS_GlmD_1"/>
    <property type="match status" value="1"/>
</dbReference>
<keyword evidence="1" id="KW-0677">Repeat</keyword>
<dbReference type="HOGENOM" id="CLU_012520_1_0_9"/>
<dbReference type="KEGG" id="csh:Closa_1477"/>
<dbReference type="InterPro" id="IPR035466">
    <property type="entry name" value="GlmS/AgaS_SIS"/>
</dbReference>
<dbReference type="STRING" id="610130.Closa_1477"/>
<dbReference type="PaxDb" id="610130-Closa_1477"/>
<accession>D9R9M5</accession>
<evidence type="ECO:0000259" key="2">
    <source>
        <dbReference type="PROSITE" id="PS51464"/>
    </source>
</evidence>
<dbReference type="Pfam" id="PF01380">
    <property type="entry name" value="SIS"/>
    <property type="match status" value="2"/>
</dbReference>
<dbReference type="GO" id="GO:0004360">
    <property type="term" value="F:glutamine-fructose-6-phosphate transaminase (isomerizing) activity"/>
    <property type="evidence" value="ECO:0007669"/>
    <property type="project" value="TreeGrafter"/>
</dbReference>
<dbReference type="PANTHER" id="PTHR10937:SF17">
    <property type="entry name" value="GLUCOSAMINE-FRUCTOSE-6-PHOSPHATE AMINOTRANSFERASE"/>
    <property type="match status" value="1"/>
</dbReference>
<gene>
    <name evidence="3" type="ordered locus">Closa_1477</name>
</gene>
<dbReference type="Proteomes" id="UP000001662">
    <property type="component" value="Chromosome"/>
</dbReference>
<protein>
    <submittedName>
        <fullName evidence="3">Sugar isomerase (SIS)</fullName>
    </submittedName>
</protein>
<dbReference type="InterPro" id="IPR001347">
    <property type="entry name" value="SIS_dom"/>
</dbReference>
<keyword evidence="4" id="KW-1185">Reference proteome</keyword>
<dbReference type="SUPFAM" id="SSF53697">
    <property type="entry name" value="SIS domain"/>
    <property type="match status" value="1"/>
</dbReference>
<dbReference type="PROSITE" id="PS51464">
    <property type="entry name" value="SIS"/>
    <property type="match status" value="1"/>
</dbReference>
<dbReference type="GO" id="GO:0006487">
    <property type="term" value="P:protein N-linked glycosylation"/>
    <property type="evidence" value="ECO:0007669"/>
    <property type="project" value="TreeGrafter"/>
</dbReference>